<dbReference type="Pfam" id="PF02826">
    <property type="entry name" value="2-Hacid_dh_C"/>
    <property type="match status" value="1"/>
</dbReference>
<gene>
    <name evidence="7" type="ORF">HMPREF1090_00250</name>
</gene>
<dbReference type="InterPro" id="IPR006139">
    <property type="entry name" value="D-isomer_2_OHA_DH_cat_dom"/>
</dbReference>
<evidence type="ECO:0000259" key="6">
    <source>
        <dbReference type="Pfam" id="PF02826"/>
    </source>
</evidence>
<evidence type="ECO:0000313" key="7">
    <source>
        <dbReference type="EMBL" id="ENZ20315.1"/>
    </source>
</evidence>
<evidence type="ECO:0000259" key="5">
    <source>
        <dbReference type="Pfam" id="PF00389"/>
    </source>
</evidence>
<evidence type="ECO:0000256" key="3">
    <source>
        <dbReference type="ARBA" id="ARBA00023027"/>
    </source>
</evidence>
<dbReference type="GO" id="GO:0016616">
    <property type="term" value="F:oxidoreductase activity, acting on the CH-OH group of donors, NAD or NADP as acceptor"/>
    <property type="evidence" value="ECO:0007669"/>
    <property type="project" value="InterPro"/>
</dbReference>
<proteinExistence type="inferred from homology"/>
<evidence type="ECO:0000313" key="8">
    <source>
        <dbReference type="Proteomes" id="UP000013085"/>
    </source>
</evidence>
<evidence type="ECO:0000256" key="4">
    <source>
        <dbReference type="RuleBase" id="RU003719"/>
    </source>
</evidence>
<dbReference type="InterPro" id="IPR036291">
    <property type="entry name" value="NAD(P)-bd_dom_sf"/>
</dbReference>
<evidence type="ECO:0000256" key="2">
    <source>
        <dbReference type="ARBA" id="ARBA00023002"/>
    </source>
</evidence>
<evidence type="ECO:0008006" key="9">
    <source>
        <dbReference type="Google" id="ProtNLM"/>
    </source>
</evidence>
<name>A0A0E2HI48_9FIRM</name>
<organism evidence="7 8">
    <name type="scientific">[Clostridium] clostridioforme 90A8</name>
    <dbReference type="NCBI Taxonomy" id="999408"/>
    <lineage>
        <taxon>Bacteria</taxon>
        <taxon>Bacillati</taxon>
        <taxon>Bacillota</taxon>
        <taxon>Clostridia</taxon>
        <taxon>Lachnospirales</taxon>
        <taxon>Lachnospiraceae</taxon>
        <taxon>Enterocloster</taxon>
    </lineage>
</organism>
<dbReference type="InterPro" id="IPR006140">
    <property type="entry name" value="D-isomer_DH_NAD-bd"/>
</dbReference>
<dbReference type="Pfam" id="PF00389">
    <property type="entry name" value="2-Hacid_dh"/>
    <property type="match status" value="1"/>
</dbReference>
<dbReference type="SUPFAM" id="SSF52283">
    <property type="entry name" value="Formate/glycerate dehydrogenase catalytic domain-like"/>
    <property type="match status" value="1"/>
</dbReference>
<dbReference type="AlphaFoldDB" id="A0A0E2HI48"/>
<comment type="caution">
    <text evidence="7">The sequence shown here is derived from an EMBL/GenBank/DDBJ whole genome shotgun (WGS) entry which is preliminary data.</text>
</comment>
<protein>
    <recommendedName>
        <fullName evidence="9">D-3-phosphoglycerate dehydrogenase</fullName>
    </recommendedName>
</protein>
<dbReference type="EMBL" id="AGYR01000001">
    <property type="protein sequence ID" value="ENZ20315.1"/>
    <property type="molecule type" value="Genomic_DNA"/>
</dbReference>
<dbReference type="FunFam" id="3.40.50.720:FF:000203">
    <property type="entry name" value="D-3-phosphoglycerate dehydrogenase (SerA)"/>
    <property type="match status" value="1"/>
</dbReference>
<dbReference type="RefSeq" id="WP_002586096.1">
    <property type="nucleotide sequence ID" value="NZ_KB850976.1"/>
</dbReference>
<sequence length="319" mass="35653">MKKIVFSHNIPKEYYQEYTQGLRVVTPENSMESFSREEAERAIEDADIFICIGDYTCDQALIDKGNSLRIIGNMGSGYDNVEVAYAKKKGIRVLNAPRSVVDSTAEMTIGLMMSVCRGIVQYDRELRKDRVCTRQLFFHRDMVLNGKTLGVIGFGRIGQEVARKAYGLGMKIVFYQPVPAPDEAVRACGAKAVGLDELLETSDVVTIHIPYTKETRHYIDMEKLGHMKETAYLINASRGAIVDERALVDALNNHKIKGAALDVHEFEPYISADIAELPNIVITPHCCTNIAEVRVSMLHELLEGIMQLLEGKNAHNIVC</sequence>
<dbReference type="PANTHER" id="PTHR42789:SF1">
    <property type="entry name" value="D-ISOMER SPECIFIC 2-HYDROXYACID DEHYDROGENASE FAMILY PROTEIN (AFU_ORTHOLOGUE AFUA_6G10090)"/>
    <property type="match status" value="1"/>
</dbReference>
<dbReference type="PANTHER" id="PTHR42789">
    <property type="entry name" value="D-ISOMER SPECIFIC 2-HYDROXYACID DEHYDROGENASE FAMILY PROTEIN (AFU_ORTHOLOGUE AFUA_6G10090)"/>
    <property type="match status" value="1"/>
</dbReference>
<dbReference type="SUPFAM" id="SSF51735">
    <property type="entry name" value="NAD(P)-binding Rossmann-fold domains"/>
    <property type="match status" value="1"/>
</dbReference>
<reference evidence="7 8" key="1">
    <citation type="submission" date="2013-01" db="EMBL/GenBank/DDBJ databases">
        <title>The Genome Sequence of Clostridium clostridioforme 90A8.</title>
        <authorList>
            <consortium name="The Broad Institute Genome Sequencing Platform"/>
            <person name="Earl A."/>
            <person name="Ward D."/>
            <person name="Feldgarden M."/>
            <person name="Gevers D."/>
            <person name="Courvalin P."/>
            <person name="Lambert T."/>
            <person name="Walker B."/>
            <person name="Young S.K."/>
            <person name="Zeng Q."/>
            <person name="Gargeya S."/>
            <person name="Fitzgerald M."/>
            <person name="Haas B."/>
            <person name="Abouelleil A."/>
            <person name="Alvarado L."/>
            <person name="Arachchi H.M."/>
            <person name="Berlin A.M."/>
            <person name="Chapman S.B."/>
            <person name="Dewar J."/>
            <person name="Goldberg J."/>
            <person name="Griggs A."/>
            <person name="Gujja S."/>
            <person name="Hansen M."/>
            <person name="Howarth C."/>
            <person name="Imamovic A."/>
            <person name="Larimer J."/>
            <person name="McCowan C."/>
            <person name="Murphy C."/>
            <person name="Neiman D."/>
            <person name="Pearson M."/>
            <person name="Priest M."/>
            <person name="Roberts A."/>
            <person name="Saif S."/>
            <person name="Shea T."/>
            <person name="Sisk P."/>
            <person name="Sykes S."/>
            <person name="Wortman J."/>
            <person name="Nusbaum C."/>
            <person name="Birren B."/>
        </authorList>
    </citation>
    <scope>NUCLEOTIDE SEQUENCE [LARGE SCALE GENOMIC DNA]</scope>
    <source>
        <strain evidence="7 8">90A8</strain>
    </source>
</reference>
<dbReference type="GO" id="GO:0051287">
    <property type="term" value="F:NAD binding"/>
    <property type="evidence" value="ECO:0007669"/>
    <property type="project" value="InterPro"/>
</dbReference>
<dbReference type="PATRIC" id="fig|999408.3.peg.268"/>
<accession>A0A0E2HI48</accession>
<dbReference type="HOGENOM" id="CLU_019796_1_2_9"/>
<comment type="similarity">
    <text evidence="1 4">Belongs to the D-isomer specific 2-hydroxyacid dehydrogenase family.</text>
</comment>
<evidence type="ECO:0000256" key="1">
    <source>
        <dbReference type="ARBA" id="ARBA00005854"/>
    </source>
</evidence>
<dbReference type="InterPro" id="IPR029753">
    <property type="entry name" value="D-isomer_DH_CS"/>
</dbReference>
<keyword evidence="2 4" id="KW-0560">Oxidoreductase</keyword>
<dbReference type="PROSITE" id="PS00671">
    <property type="entry name" value="D_2_HYDROXYACID_DH_3"/>
    <property type="match status" value="1"/>
</dbReference>
<dbReference type="Proteomes" id="UP000013085">
    <property type="component" value="Unassembled WGS sequence"/>
</dbReference>
<feature type="domain" description="D-isomer specific 2-hydroxyacid dehydrogenase catalytic" evidence="5">
    <location>
        <begin position="7"/>
        <end position="318"/>
    </location>
</feature>
<keyword evidence="3" id="KW-0520">NAD</keyword>
<dbReference type="InterPro" id="IPR050857">
    <property type="entry name" value="D-2-hydroxyacid_DH"/>
</dbReference>
<dbReference type="Gene3D" id="3.40.50.720">
    <property type="entry name" value="NAD(P)-binding Rossmann-like Domain"/>
    <property type="match status" value="2"/>
</dbReference>
<feature type="domain" description="D-isomer specific 2-hydroxyacid dehydrogenase NAD-binding" evidence="6">
    <location>
        <begin position="109"/>
        <end position="286"/>
    </location>
</feature>